<dbReference type="GO" id="GO:0004252">
    <property type="term" value="F:serine-type endopeptidase activity"/>
    <property type="evidence" value="ECO:0007669"/>
    <property type="project" value="TreeGrafter"/>
</dbReference>
<accession>A0A7G8BII1</accession>
<evidence type="ECO:0000256" key="3">
    <source>
        <dbReference type="SAM" id="MobiDB-lite"/>
    </source>
</evidence>
<keyword evidence="4" id="KW-0732">Signal</keyword>
<dbReference type="InterPro" id="IPR001375">
    <property type="entry name" value="Peptidase_S9_cat"/>
</dbReference>
<proteinExistence type="predicted"/>
<dbReference type="Gene3D" id="3.40.50.1820">
    <property type="entry name" value="alpha/beta hydrolase"/>
    <property type="match status" value="1"/>
</dbReference>
<feature type="signal peptide" evidence="4">
    <location>
        <begin position="1"/>
        <end position="21"/>
    </location>
</feature>
<dbReference type="KEGG" id="adin:H7849_25805"/>
<keyword evidence="7" id="KW-1185">Reference proteome</keyword>
<dbReference type="GO" id="GO:0006508">
    <property type="term" value="P:proteolysis"/>
    <property type="evidence" value="ECO:0007669"/>
    <property type="project" value="InterPro"/>
</dbReference>
<dbReference type="SUPFAM" id="SSF82171">
    <property type="entry name" value="DPP6 N-terminal domain-like"/>
    <property type="match status" value="1"/>
</dbReference>
<reference evidence="6 7" key="1">
    <citation type="submission" date="2020-08" db="EMBL/GenBank/DDBJ databases">
        <title>Edaphobacter telluris sp. nov. and Acidobacterium dinghuensis sp. nov., two acidobacteria isolated from forest soil.</title>
        <authorList>
            <person name="Fu J."/>
            <person name="Qiu L."/>
        </authorList>
    </citation>
    <scope>NUCLEOTIDE SEQUENCE [LARGE SCALE GENOMIC DNA]</scope>
    <source>
        <strain evidence="6">4Y35</strain>
    </source>
</reference>
<protein>
    <submittedName>
        <fullName evidence="6">S9 family peptidase</fullName>
    </submittedName>
</protein>
<feature type="chain" id="PRO_5028952602" evidence="4">
    <location>
        <begin position="22"/>
        <end position="698"/>
    </location>
</feature>
<dbReference type="Proteomes" id="UP000515312">
    <property type="component" value="Chromosome"/>
</dbReference>
<evidence type="ECO:0000256" key="4">
    <source>
        <dbReference type="SAM" id="SignalP"/>
    </source>
</evidence>
<evidence type="ECO:0000313" key="7">
    <source>
        <dbReference type="Proteomes" id="UP000515312"/>
    </source>
</evidence>
<gene>
    <name evidence="6" type="ORF">H7849_25805</name>
</gene>
<name>A0A7G8BII1_9BACT</name>
<dbReference type="AlphaFoldDB" id="A0A7G8BII1"/>
<sequence>MRVKKFAVALFFLCGSLCGQAQKSKPPITLDEFMNSTEVRMARIAPDGQAAVIWTSSPDWQHDRFRDDLWLWRQKTGTTVQLTQSGYDSAPAWSPDGKYIAFISSRALADEDSEAKDDDKEGTERVWLIAVAGGEAFPLYTEKLDAHALAWSADGSRIFFSVQQPLTKAQEDARKEEWKDVIRWREQERGDTLLAIPVQDAIAEAQKIPGPKASAKKEKEDEESPLPKLAKVLTKNDREISEIAAAPQQIAFETESVSHRMEGPAASEIFLVSTNGGDAKQLTHNQAVESGLRWGPDGKQLYFNVRAAAGSLDGKYQDVQGRLYVIDPASGKVGRLGADFKGSLEEYTLGSDGTVIAEGMTGTQQQLYKIEESKAEALSGVAGSYSGIDAAKQGHKLVVLHSTINDPMQAFVSDSPDQLEQAKAVTNFNPIFRERAQPEWTTYKWKSDDGTEVEGVLIYPPGKKDAKHLRMFTLIHGGPADADGNHFGADWYDWATLAATNGWLVFRPNYRGSSGYGDEFMLQIEPHLVSVPGKDILAGVDALVKDGIADPNHLTIGGYSYGGYMTNWLITQTTRFKAAVTGAGAVEHAANWGNDDETYDDAWYLGGLPWEKPELYQSEAALFQFDKVKTPTHIVGGNADVRVSFLEDILMERAFQQINVPHTFLAFPGEGHGLDKNPWHGYIKVREELKWLDKYVNQ</sequence>
<feature type="region of interest" description="Disordered" evidence="3">
    <location>
        <begin position="205"/>
        <end position="226"/>
    </location>
</feature>
<keyword evidence="2" id="KW-0645">Protease</keyword>
<dbReference type="InterPro" id="IPR029058">
    <property type="entry name" value="AB_hydrolase_fold"/>
</dbReference>
<evidence type="ECO:0000256" key="1">
    <source>
        <dbReference type="ARBA" id="ARBA00022801"/>
    </source>
</evidence>
<dbReference type="Gene3D" id="2.120.10.30">
    <property type="entry name" value="TolB, C-terminal domain"/>
    <property type="match status" value="2"/>
</dbReference>
<dbReference type="RefSeq" id="WP_186743306.1">
    <property type="nucleotide sequence ID" value="NZ_CP060394.1"/>
</dbReference>
<evidence type="ECO:0000259" key="5">
    <source>
        <dbReference type="Pfam" id="PF00326"/>
    </source>
</evidence>
<dbReference type="InterPro" id="IPR011659">
    <property type="entry name" value="WD40"/>
</dbReference>
<keyword evidence="2" id="KW-0720">Serine protease</keyword>
<evidence type="ECO:0000256" key="2">
    <source>
        <dbReference type="ARBA" id="ARBA00022825"/>
    </source>
</evidence>
<dbReference type="PANTHER" id="PTHR42776:SF27">
    <property type="entry name" value="DIPEPTIDYL PEPTIDASE FAMILY MEMBER 6"/>
    <property type="match status" value="1"/>
</dbReference>
<feature type="domain" description="Peptidase S9 prolyl oligopeptidase catalytic" evidence="5">
    <location>
        <begin position="497"/>
        <end position="697"/>
    </location>
</feature>
<organism evidence="6 7">
    <name type="scientific">Alloacidobacterium dinghuense</name>
    <dbReference type="NCBI Taxonomy" id="2763107"/>
    <lineage>
        <taxon>Bacteria</taxon>
        <taxon>Pseudomonadati</taxon>
        <taxon>Acidobacteriota</taxon>
        <taxon>Terriglobia</taxon>
        <taxon>Terriglobales</taxon>
        <taxon>Acidobacteriaceae</taxon>
        <taxon>Alloacidobacterium</taxon>
    </lineage>
</organism>
<dbReference type="SUPFAM" id="SSF53474">
    <property type="entry name" value="alpha/beta-Hydrolases"/>
    <property type="match status" value="1"/>
</dbReference>
<dbReference type="EMBL" id="CP060394">
    <property type="protein sequence ID" value="QNI32351.1"/>
    <property type="molecule type" value="Genomic_DNA"/>
</dbReference>
<dbReference type="InterPro" id="IPR011042">
    <property type="entry name" value="6-blade_b-propeller_TolB-like"/>
</dbReference>
<keyword evidence="1" id="KW-0378">Hydrolase</keyword>
<dbReference type="Pfam" id="PF00326">
    <property type="entry name" value="Peptidase_S9"/>
    <property type="match status" value="1"/>
</dbReference>
<evidence type="ECO:0000313" key="6">
    <source>
        <dbReference type="EMBL" id="QNI32351.1"/>
    </source>
</evidence>
<dbReference type="PANTHER" id="PTHR42776">
    <property type="entry name" value="SERINE PEPTIDASE S9 FAMILY MEMBER"/>
    <property type="match status" value="1"/>
</dbReference>
<dbReference type="Pfam" id="PF07676">
    <property type="entry name" value="PD40"/>
    <property type="match status" value="2"/>
</dbReference>